<gene>
    <name evidence="3" type="ORF">IAC42_01140</name>
</gene>
<reference evidence="3" key="2">
    <citation type="journal article" date="2021" name="PeerJ">
        <title>Extensive microbial diversity within the chicken gut microbiome revealed by metagenomics and culture.</title>
        <authorList>
            <person name="Gilroy R."/>
            <person name="Ravi A."/>
            <person name="Getino M."/>
            <person name="Pursley I."/>
            <person name="Horton D.L."/>
            <person name="Alikhan N.F."/>
            <person name="Baker D."/>
            <person name="Gharbi K."/>
            <person name="Hall N."/>
            <person name="Watson M."/>
            <person name="Adriaenssens E.M."/>
            <person name="Foster-Nyarko E."/>
            <person name="Jarju S."/>
            <person name="Secka A."/>
            <person name="Antonio M."/>
            <person name="Oren A."/>
            <person name="Chaudhuri R.R."/>
            <person name="La Ragione R."/>
            <person name="Hildebrand F."/>
            <person name="Pallen M.J."/>
        </authorList>
    </citation>
    <scope>NUCLEOTIDE SEQUENCE</scope>
    <source>
        <strain evidence="3">11167</strain>
    </source>
</reference>
<feature type="domain" description="DUF1846" evidence="2">
    <location>
        <begin position="349"/>
        <end position="504"/>
    </location>
</feature>
<dbReference type="InterPro" id="IPR048496">
    <property type="entry name" value="DUF1846_N"/>
</dbReference>
<dbReference type="Proteomes" id="UP000823633">
    <property type="component" value="Unassembled WGS sequence"/>
</dbReference>
<protein>
    <submittedName>
        <fullName evidence="3">DUF1846 domain-containing protein</fullName>
    </submittedName>
</protein>
<evidence type="ECO:0000313" key="4">
    <source>
        <dbReference type="Proteomes" id="UP000823633"/>
    </source>
</evidence>
<proteinExistence type="predicted"/>
<dbReference type="Gene3D" id="1.20.1570.10">
    <property type="entry name" value="dip2346 domain like"/>
    <property type="match status" value="1"/>
</dbReference>
<dbReference type="Pfam" id="PF08903">
    <property type="entry name" value="DUF1846"/>
    <property type="match status" value="1"/>
</dbReference>
<evidence type="ECO:0000259" key="2">
    <source>
        <dbReference type="Pfam" id="PF20921"/>
    </source>
</evidence>
<sequence>MTDRIGFDNEKYLREQARYILERVEQSQGKLYVECGGKLLFDYHASRVLPGFEPSVKMRVFESLKDKIDMIICIYAGDIERRKIRSDFGISYDSDVFKMIDDFASYGIKCDKVVITRYENQPAANLFRHRLESKGIKVFTHTSTPGYPNNIDVVVSDEGYGKNPYIPTERPIVLVTAPGPGSGKLATCLTQMYHEYRMGNKASYSKFETFPVWNLPLDHPVNIAYEAATADIGDVNLIDHFHLSAYGQVTVNYSRDLEAYPLLKRILERITGTECPYKSPTDMGVNRIGFGIVDDEVCREAGRQEIIRRYLSTKVQYAQGLASEEAVTREKAIMDKAGLSPEDRAVVPLANAALEKAIETHKEGNKGTICAAALETASGIRVTGHNSPLMHAGSAVVLNALKALAGIPKDELLIAPSVIDAITRMKRDVLRGRGVSLNIDEILSCLAMSSTTNINAEKAMKELPHLANAEVHFTHIPSAGDTIGLRKLGINVTSEPKFPTKNVYNP</sequence>
<dbReference type="InterPro" id="IPR048441">
    <property type="entry name" value="DUF1846_C"/>
</dbReference>
<feature type="domain" description="DUF1846" evidence="1">
    <location>
        <begin position="5"/>
        <end position="337"/>
    </location>
</feature>
<reference evidence="3" key="1">
    <citation type="submission" date="2020-10" db="EMBL/GenBank/DDBJ databases">
        <authorList>
            <person name="Gilroy R."/>
        </authorList>
    </citation>
    <scope>NUCLEOTIDE SEQUENCE</scope>
    <source>
        <strain evidence="3">11167</strain>
    </source>
</reference>
<dbReference type="EMBL" id="JADIMU010000009">
    <property type="protein sequence ID" value="MBO8442355.1"/>
    <property type="molecule type" value="Genomic_DNA"/>
</dbReference>
<dbReference type="Pfam" id="PF20921">
    <property type="entry name" value="DUF1846_C"/>
    <property type="match status" value="1"/>
</dbReference>
<evidence type="ECO:0000313" key="3">
    <source>
        <dbReference type="EMBL" id="MBO8442355.1"/>
    </source>
</evidence>
<dbReference type="Gene3D" id="3.40.140.40">
    <property type="entry name" value="Domain of unknown function (DUF1846), C-terminal subdomain"/>
    <property type="match status" value="1"/>
</dbReference>
<dbReference type="NCBIfam" id="NF010184">
    <property type="entry name" value="PRK13663.1"/>
    <property type="match status" value="1"/>
</dbReference>
<dbReference type="Gene3D" id="3.10.630.10">
    <property type="entry name" value="dip2346 domain like"/>
    <property type="match status" value="1"/>
</dbReference>
<evidence type="ECO:0000259" key="1">
    <source>
        <dbReference type="Pfam" id="PF08903"/>
    </source>
</evidence>
<accession>A0A9D9E9I3</accession>
<dbReference type="AlphaFoldDB" id="A0A9D9E9I3"/>
<organism evidence="3 4">
    <name type="scientific">Candidatus Aphodenecus pullistercoris</name>
    <dbReference type="NCBI Taxonomy" id="2840669"/>
    <lineage>
        <taxon>Bacteria</taxon>
        <taxon>Pseudomonadati</taxon>
        <taxon>Spirochaetota</taxon>
        <taxon>Spirochaetia</taxon>
        <taxon>Spirochaetales</taxon>
        <taxon>Candidatus Aphodenecus</taxon>
    </lineage>
</organism>
<comment type="caution">
    <text evidence="3">The sequence shown here is derived from an EMBL/GenBank/DDBJ whole genome shotgun (WGS) entry which is preliminary data.</text>
</comment>
<name>A0A9D9E9I3_9SPIR</name>